<comment type="caution">
    <text evidence="5">The sequence shown here is derived from an EMBL/GenBank/DDBJ whole genome shotgun (WGS) entry which is preliminary data.</text>
</comment>
<dbReference type="RefSeq" id="WP_345421869.1">
    <property type="nucleotide sequence ID" value="NZ_AP031496.1"/>
</dbReference>
<evidence type="ECO:0000313" key="5">
    <source>
        <dbReference type="EMBL" id="GAA4943500.1"/>
    </source>
</evidence>
<sequence length="342" mass="37236">MRRPTMTDVARQAGVGVATVDRVINKRAPVKPETAHKVLAAAKALGFRASRLIQQRVDEFVPAQRLGFLLHRKSSVFYTELAAELTAATQRCDDIAGTAVVEYAEDMSPASIVAGIYALAEKADAIAVVSSDHQHVSDCIEHLADKGVPVIALITDLSAQRKRGFVGIDHRVAGRTAAWAMCQFSPQPRSVGLVMASHRILSQEYSESSFRSYCREHAESINIIDCVISLENNTMAQQTVSTLLQEQPSITGLYCIGGGIGGVVQALRQAKPKSLFVICNELTDITRAALIDHTIDLVIANPRRALAEKTVTAMVNALQHPQQNTKAYEILAHELFISENIQ</sequence>
<accession>A0AAV3U442</accession>
<dbReference type="Gene3D" id="3.40.50.2300">
    <property type="match status" value="2"/>
</dbReference>
<name>A0AAV3U442_9ALTE</name>
<dbReference type="GO" id="GO:0000976">
    <property type="term" value="F:transcription cis-regulatory region binding"/>
    <property type="evidence" value="ECO:0007669"/>
    <property type="project" value="TreeGrafter"/>
</dbReference>
<dbReference type="SMART" id="SM00354">
    <property type="entry name" value="HTH_LACI"/>
    <property type="match status" value="1"/>
</dbReference>
<dbReference type="InterPro" id="IPR025997">
    <property type="entry name" value="SBP_2_dom"/>
</dbReference>
<evidence type="ECO:0000256" key="2">
    <source>
        <dbReference type="ARBA" id="ARBA00023125"/>
    </source>
</evidence>
<dbReference type="GO" id="GO:0003700">
    <property type="term" value="F:DNA-binding transcription factor activity"/>
    <property type="evidence" value="ECO:0007669"/>
    <property type="project" value="TreeGrafter"/>
</dbReference>
<evidence type="ECO:0000256" key="1">
    <source>
        <dbReference type="ARBA" id="ARBA00023015"/>
    </source>
</evidence>
<dbReference type="Pfam" id="PF00356">
    <property type="entry name" value="LacI"/>
    <property type="match status" value="1"/>
</dbReference>
<reference evidence="6" key="1">
    <citation type="journal article" date="2019" name="Int. J. Syst. Evol. Microbiol.">
        <title>The Global Catalogue of Microorganisms (GCM) 10K type strain sequencing project: providing services to taxonomists for standard genome sequencing and annotation.</title>
        <authorList>
            <consortium name="The Broad Institute Genomics Platform"/>
            <consortium name="The Broad Institute Genome Sequencing Center for Infectious Disease"/>
            <person name="Wu L."/>
            <person name="Ma J."/>
        </authorList>
    </citation>
    <scope>NUCLEOTIDE SEQUENCE [LARGE SCALE GENOMIC DNA]</scope>
    <source>
        <strain evidence="6">JCM 19134</strain>
    </source>
</reference>
<dbReference type="PANTHER" id="PTHR30146:SF152">
    <property type="entry name" value="TRANSCRIPTIONAL REGULATORY PROTEIN"/>
    <property type="match status" value="1"/>
</dbReference>
<protein>
    <submittedName>
        <fullName evidence="5">LacI family DNA-binding transcriptional regulator</fullName>
    </submittedName>
</protein>
<gene>
    <name evidence="5" type="ORF">GCM10025791_22920</name>
</gene>
<dbReference type="PROSITE" id="PS50932">
    <property type="entry name" value="HTH_LACI_2"/>
    <property type="match status" value="1"/>
</dbReference>
<dbReference type="InterPro" id="IPR010982">
    <property type="entry name" value="Lambda_DNA-bd_dom_sf"/>
</dbReference>
<dbReference type="PANTHER" id="PTHR30146">
    <property type="entry name" value="LACI-RELATED TRANSCRIPTIONAL REPRESSOR"/>
    <property type="match status" value="1"/>
</dbReference>
<dbReference type="InterPro" id="IPR028082">
    <property type="entry name" value="Peripla_BP_I"/>
</dbReference>
<evidence type="ECO:0000313" key="6">
    <source>
        <dbReference type="Proteomes" id="UP001409585"/>
    </source>
</evidence>
<dbReference type="SUPFAM" id="SSF47413">
    <property type="entry name" value="lambda repressor-like DNA-binding domains"/>
    <property type="match status" value="1"/>
</dbReference>
<keyword evidence="1" id="KW-0805">Transcription regulation</keyword>
<dbReference type="CDD" id="cd01392">
    <property type="entry name" value="HTH_LacI"/>
    <property type="match status" value="1"/>
</dbReference>
<organism evidence="5 6">
    <name type="scientific">Halioxenophilus aromaticivorans</name>
    <dbReference type="NCBI Taxonomy" id="1306992"/>
    <lineage>
        <taxon>Bacteria</taxon>
        <taxon>Pseudomonadati</taxon>
        <taxon>Pseudomonadota</taxon>
        <taxon>Gammaproteobacteria</taxon>
        <taxon>Alteromonadales</taxon>
        <taxon>Alteromonadaceae</taxon>
        <taxon>Halioxenophilus</taxon>
    </lineage>
</organism>
<dbReference type="SUPFAM" id="SSF53822">
    <property type="entry name" value="Periplasmic binding protein-like I"/>
    <property type="match status" value="1"/>
</dbReference>
<dbReference type="Pfam" id="PF13407">
    <property type="entry name" value="Peripla_BP_4"/>
    <property type="match status" value="1"/>
</dbReference>
<evidence type="ECO:0000259" key="4">
    <source>
        <dbReference type="PROSITE" id="PS50932"/>
    </source>
</evidence>
<dbReference type="InterPro" id="IPR000843">
    <property type="entry name" value="HTH_LacI"/>
</dbReference>
<keyword evidence="6" id="KW-1185">Reference proteome</keyword>
<keyword evidence="2 5" id="KW-0238">DNA-binding</keyword>
<dbReference type="CDD" id="cd06307">
    <property type="entry name" value="PBP1_sugar_binding"/>
    <property type="match status" value="1"/>
</dbReference>
<dbReference type="PROSITE" id="PS00356">
    <property type="entry name" value="HTH_LACI_1"/>
    <property type="match status" value="1"/>
</dbReference>
<dbReference type="EMBL" id="BAABLX010000017">
    <property type="protein sequence ID" value="GAA4943500.1"/>
    <property type="molecule type" value="Genomic_DNA"/>
</dbReference>
<proteinExistence type="predicted"/>
<dbReference type="Gene3D" id="1.10.260.40">
    <property type="entry name" value="lambda repressor-like DNA-binding domains"/>
    <property type="match status" value="1"/>
</dbReference>
<keyword evidence="3" id="KW-0804">Transcription</keyword>
<dbReference type="Proteomes" id="UP001409585">
    <property type="component" value="Unassembled WGS sequence"/>
</dbReference>
<feature type="domain" description="HTH lacI-type" evidence="4">
    <location>
        <begin position="4"/>
        <end position="58"/>
    </location>
</feature>
<dbReference type="AlphaFoldDB" id="A0AAV3U442"/>
<dbReference type="GO" id="GO:0055085">
    <property type="term" value="P:transmembrane transport"/>
    <property type="evidence" value="ECO:0007669"/>
    <property type="project" value="UniProtKB-ARBA"/>
</dbReference>
<evidence type="ECO:0000256" key="3">
    <source>
        <dbReference type="ARBA" id="ARBA00023163"/>
    </source>
</evidence>